<protein>
    <recommendedName>
        <fullName evidence="3">S-adenosyl methyltransferase</fullName>
    </recommendedName>
</protein>
<keyword evidence="2" id="KW-1185">Reference proteome</keyword>
<dbReference type="EMBL" id="MKQR01000017">
    <property type="protein sequence ID" value="OLR92081.1"/>
    <property type="molecule type" value="Genomic_DNA"/>
</dbReference>
<name>A0A1Q9LJ55_9PSEU</name>
<evidence type="ECO:0000313" key="1">
    <source>
        <dbReference type="EMBL" id="OLR92081.1"/>
    </source>
</evidence>
<proteinExistence type="predicted"/>
<dbReference type="Pfam" id="PF04672">
    <property type="entry name" value="Methyltransf_19"/>
    <property type="match status" value="1"/>
</dbReference>
<dbReference type="STRING" id="1193682.BJP25_22265"/>
<dbReference type="Proteomes" id="UP000186040">
    <property type="component" value="Unassembled WGS sequence"/>
</dbReference>
<comment type="caution">
    <text evidence="1">The sequence shown here is derived from an EMBL/GenBank/DDBJ whole genome shotgun (WGS) entry which is preliminary data.</text>
</comment>
<organism evidence="1 2">
    <name type="scientific">Actinokineospora bangkokensis</name>
    <dbReference type="NCBI Taxonomy" id="1193682"/>
    <lineage>
        <taxon>Bacteria</taxon>
        <taxon>Bacillati</taxon>
        <taxon>Actinomycetota</taxon>
        <taxon>Actinomycetes</taxon>
        <taxon>Pseudonocardiales</taxon>
        <taxon>Pseudonocardiaceae</taxon>
        <taxon>Actinokineospora</taxon>
    </lineage>
</organism>
<dbReference type="InterPro" id="IPR029063">
    <property type="entry name" value="SAM-dependent_MTases_sf"/>
</dbReference>
<dbReference type="Gene3D" id="3.40.50.150">
    <property type="entry name" value="Vaccinia Virus protein VP39"/>
    <property type="match status" value="1"/>
</dbReference>
<accession>A0A1Q9LJ55</accession>
<evidence type="ECO:0000313" key="2">
    <source>
        <dbReference type="Proteomes" id="UP000186040"/>
    </source>
</evidence>
<dbReference type="SUPFAM" id="SSF53335">
    <property type="entry name" value="S-adenosyl-L-methionine-dependent methyltransferases"/>
    <property type="match status" value="1"/>
</dbReference>
<reference evidence="1 2" key="1">
    <citation type="submission" date="2016-10" db="EMBL/GenBank/DDBJ databases">
        <title>The Draft Genome Sequence of Actinokineospora bangkokensis 44EHWT reveals the biosynthetic pathway of antifungal compounds Thailandins with unusual extender unit butylmalonyl-CoA.</title>
        <authorList>
            <person name="Greule A."/>
            <person name="Intra B."/>
            <person name="Flemming S."/>
            <person name="Rommel M.G."/>
            <person name="Panbangred W."/>
            <person name="Bechthold A."/>
        </authorList>
    </citation>
    <scope>NUCLEOTIDE SEQUENCE [LARGE SCALE GENOMIC DNA]</scope>
    <source>
        <strain evidence="1 2">44EHW</strain>
    </source>
</reference>
<sequence length="269" mass="29214">MSLAPLPAREPDAGRPSQARFTDALLGGRDNYAVDRAWVERVLEVAPQAREVAREHRAFAGRALRLLAAGRGVEQFLDLGSGLPHRDNTHQVVQRYRPGARVVYLDNDPVVLAHGRALLEENDSTHVVDADLTRPDEALTAATKHLDLDEPVGLLMCGVVHHITDTATATRVVREWTAALPAGSYLVLTHHCDPGGAHSGLVRTYDERLRGTELAGVHRALPEVEAMLAGLEPVPPGLVPLHAWWPDGPRLDPLTPLHDTVIGVVAHKP</sequence>
<gene>
    <name evidence="1" type="ORF">BJP25_22265</name>
</gene>
<dbReference type="AlphaFoldDB" id="A0A1Q9LJ55"/>
<dbReference type="InterPro" id="IPR006764">
    <property type="entry name" value="SAM_dep_MeTrfase_SAV2177_type"/>
</dbReference>
<dbReference type="RefSeq" id="WP_075975967.1">
    <property type="nucleotide sequence ID" value="NZ_MKQR01000017.1"/>
</dbReference>
<evidence type="ECO:0008006" key="3">
    <source>
        <dbReference type="Google" id="ProtNLM"/>
    </source>
</evidence>
<dbReference type="OrthoDB" id="5175904at2"/>
<dbReference type="PIRSF" id="PIRSF017393">
    <property type="entry name" value="MTase_SAV2177"/>
    <property type="match status" value="1"/>
</dbReference>